<feature type="region of interest" description="Disordered" evidence="8">
    <location>
        <begin position="974"/>
        <end position="1003"/>
    </location>
</feature>
<feature type="transmembrane region" description="Helical" evidence="9">
    <location>
        <begin position="275"/>
        <end position="294"/>
    </location>
</feature>
<dbReference type="InterPro" id="IPR011009">
    <property type="entry name" value="Kinase-like_dom_sf"/>
</dbReference>
<feature type="transmembrane region" description="Helical" evidence="9">
    <location>
        <begin position="359"/>
        <end position="378"/>
    </location>
</feature>
<evidence type="ECO:0000256" key="10">
    <source>
        <dbReference type="SAM" id="SignalP"/>
    </source>
</evidence>
<dbReference type="PROSITE" id="PS00108">
    <property type="entry name" value="PROTEIN_KINASE_ST"/>
    <property type="match status" value="1"/>
</dbReference>
<feature type="transmembrane region" description="Helical" evidence="9">
    <location>
        <begin position="437"/>
        <end position="462"/>
    </location>
</feature>
<dbReference type="VEuPathDB" id="FungiDB:PITG_02264"/>
<dbReference type="InterPro" id="IPR000719">
    <property type="entry name" value="Prot_kinase_dom"/>
</dbReference>
<keyword evidence="12" id="KW-0808">Transferase</keyword>
<dbReference type="GeneID" id="9469652"/>
<feature type="transmembrane region" description="Helical" evidence="9">
    <location>
        <begin position="411"/>
        <end position="430"/>
    </location>
</feature>
<evidence type="ECO:0000256" key="6">
    <source>
        <dbReference type="ARBA" id="ARBA00023136"/>
    </source>
</evidence>
<dbReference type="HOGENOM" id="CLU_256242_0_0_1"/>
<feature type="transmembrane region" description="Helical" evidence="9">
    <location>
        <begin position="314"/>
        <end position="347"/>
    </location>
</feature>
<dbReference type="InParanoid" id="D0MVW5"/>
<feature type="domain" description="Protein kinase" evidence="11">
    <location>
        <begin position="1031"/>
        <end position="1354"/>
    </location>
</feature>
<accession>D0MVW5</accession>
<keyword evidence="4 10" id="KW-0732">Signal</keyword>
<dbReference type="PANTHER" id="PTHR13598:SF1">
    <property type="entry name" value="AT07567P-RELATED"/>
    <property type="match status" value="1"/>
</dbReference>
<dbReference type="GO" id="GO:0005524">
    <property type="term" value="F:ATP binding"/>
    <property type="evidence" value="ECO:0007669"/>
    <property type="project" value="InterPro"/>
</dbReference>
<feature type="compositionally biased region" description="Polar residues" evidence="8">
    <location>
        <begin position="928"/>
        <end position="941"/>
    </location>
</feature>
<dbReference type="Pfam" id="PF07714">
    <property type="entry name" value="PK_Tyr_Ser-Thr"/>
    <property type="match status" value="1"/>
</dbReference>
<evidence type="ECO:0000256" key="4">
    <source>
        <dbReference type="ARBA" id="ARBA00022729"/>
    </source>
</evidence>
<feature type="signal peptide" evidence="10">
    <location>
        <begin position="1"/>
        <end position="20"/>
    </location>
</feature>
<dbReference type="SUPFAM" id="SSF103473">
    <property type="entry name" value="MFS general substrate transporter"/>
    <property type="match status" value="1"/>
</dbReference>
<feature type="compositionally biased region" description="Basic and acidic residues" evidence="8">
    <location>
        <begin position="988"/>
        <end position="1003"/>
    </location>
</feature>
<evidence type="ECO:0000256" key="5">
    <source>
        <dbReference type="ARBA" id="ARBA00022989"/>
    </source>
</evidence>
<dbReference type="OrthoDB" id="163192at2759"/>
<evidence type="ECO:0000256" key="7">
    <source>
        <dbReference type="ARBA" id="ARBA00023242"/>
    </source>
</evidence>
<keyword evidence="13" id="KW-1185">Reference proteome</keyword>
<dbReference type="GO" id="GO:0005637">
    <property type="term" value="C:nuclear inner membrane"/>
    <property type="evidence" value="ECO:0007669"/>
    <property type="project" value="UniProtKB-SubCell"/>
</dbReference>
<keyword evidence="6 9" id="KW-0472">Membrane</keyword>
<comment type="similarity">
    <text evidence="2">Belongs to the NEMP family.</text>
</comment>
<dbReference type="eggNOG" id="KOG0192">
    <property type="taxonomic scope" value="Eukaryota"/>
</dbReference>
<keyword evidence="5 9" id="KW-1133">Transmembrane helix</keyword>
<dbReference type="InterPro" id="IPR036259">
    <property type="entry name" value="MFS_trans_sf"/>
</dbReference>
<sequence>MAHSTWMLLVVVLLCSQAVADPHSKPSHENVASEADRRRFRWLDEGVTGSGDVREWGQQQSFCFYDNSTLHIRMDPLNSTLQPALIQTLGQSREANALYNMTNATLWYLQSVAWPLRPVFWAWSELRVVVESPKVNQLSYTFARTPGLLCRSVLKAALLTPGLEQYVPTYVVNAVENFLFVASKLVCENCVGGCPLECREVADEDTCMLELSPYHAPCITVTGPPQPFISTATPNFSFDLTFYTYLSWVYAQNFFLGLLFFYLSEWLSRSRSFHYLLGATMGVLFSALLAVYLFQRQARNTTNMLPGAQLVSSLASVATVAVPVTGFVIMPNLYRLGAWAISYLVYLWNREVLFGIPHLGKIYFAFFAFFGCVLVWWYQWGASAKSETEPQDEEEIEEIGYLDDELPPLTSFQLIISRSLTILGMTLLFYSTSSTEASLLLILVVSLTRVFEIIATIAYFWYHFEQPGRHSSLISKTDYETQGQTETEKALAQLQKYLKENPDELDKVREDNEIRLRRFTRGRNHLDVATQESMLARQRELRRSTWSKCFPNLSFPSNRLSFTTEQFVPRAAMSLLAALFALQASAIIQPTSSIDVPIETNFEFTGLHSDFAQQYYVLNTELDDTAQLSDVSGDALPSSIQQQLSTNSLSWGDLPGLLQRAFLWDAGYVLTPTHTLAKVYTRCGRSMAELVVPPKAFERAGCQLRECILPDGTTFHRSLDCKASQLSRAVQCAVDAAEDISAPAYAAVWGDGGEADTQPEVTVQRHAYVDPDGQPNLIFALHTTAFEVAYTQCPLTPAMVIPCAPYNLVNQSKFCTPQPGDVASAWLIKYAADHKQDQTWLLVPLCIVTFLTFGTVAVYRYKSALRDEARREVDLFMRENRHLFDNGAVEAFLVPKRKGKGPQTTETSRQDRSSSYSSSSSLDSDDSAYTSRPSIRDPQTSLSYDEGVQNAAAFEHFDATIGLSASAFDPLASTARMDPLQTDTDTSVQDKEKERPSDDATARKNEMAIRSFRLFESHRKIRRLRVPMAELQLVKPLSRGATGEIWLALHSNKQVALKQLVPEKRRLLHEMEMFLAEIYLMAQLKHPHIVTLNGIAWNMLEHVVMVQEFMEGGDLQHFLAQQRVRNSSSTAPVSSGNTIARRSSSVTGMLPQVDEAVAVAATSSGSFAGGLIHSVPSNHFTWTKQKLAIAQAVTSALAYLHALTPMVLHRDVKSRNVLLSSSLDAKLCDFGISRRKCSGSDDETNLTATAAAGTLSWTAPELLLGEEYTEKVDIYSLGVLLSELDTCTLPYHDPASLSERLVQHPLRLMRRILHDGLRPQLSADCPLPITHLIAACVSRNPKLRPSAADVGAWLASARGERLLRRSSSVLIS</sequence>
<dbReference type="STRING" id="403677.D0MVW5"/>
<evidence type="ECO:0000256" key="3">
    <source>
        <dbReference type="ARBA" id="ARBA00022692"/>
    </source>
</evidence>
<evidence type="ECO:0000313" key="12">
    <source>
        <dbReference type="EMBL" id="EEY63778.1"/>
    </source>
</evidence>
<dbReference type="EMBL" id="DS028120">
    <property type="protein sequence ID" value="EEY63778.1"/>
    <property type="molecule type" value="Genomic_DNA"/>
</dbReference>
<dbReference type="KEGG" id="pif:PITG_02264"/>
<dbReference type="PANTHER" id="PTHR13598">
    <property type="entry name" value="AT07567P-RELATED"/>
    <property type="match status" value="1"/>
</dbReference>
<dbReference type="RefSeq" id="XP_002907214.1">
    <property type="nucleotide sequence ID" value="XM_002907168.1"/>
</dbReference>
<protein>
    <submittedName>
        <fullName evidence="12">Protein kinase, putative</fullName>
    </submittedName>
</protein>
<dbReference type="GO" id="GO:0004672">
    <property type="term" value="F:protein kinase activity"/>
    <property type="evidence" value="ECO:0007669"/>
    <property type="project" value="InterPro"/>
</dbReference>
<evidence type="ECO:0000259" key="11">
    <source>
        <dbReference type="PROSITE" id="PS50011"/>
    </source>
</evidence>
<dbReference type="Proteomes" id="UP000006643">
    <property type="component" value="Unassembled WGS sequence"/>
</dbReference>
<proteinExistence type="inferred from homology"/>
<comment type="subcellular location">
    <subcellularLocation>
        <location evidence="1">Nucleus inner membrane</location>
        <topology evidence="1">Multi-pass membrane protein</topology>
        <orientation evidence="1">Nucleoplasmic side</orientation>
    </subcellularLocation>
</comment>
<evidence type="ECO:0000256" key="2">
    <source>
        <dbReference type="ARBA" id="ARBA00005748"/>
    </source>
</evidence>
<dbReference type="Gene3D" id="1.10.510.10">
    <property type="entry name" value="Transferase(Phosphotransferase) domain 1"/>
    <property type="match status" value="2"/>
</dbReference>
<reference evidence="13" key="1">
    <citation type="journal article" date="2009" name="Nature">
        <title>Genome sequence and analysis of the Irish potato famine pathogen Phytophthora infestans.</title>
        <authorList>
            <consortium name="The Broad Institute Genome Sequencing Platform"/>
            <person name="Haas B.J."/>
            <person name="Kamoun S."/>
            <person name="Zody M.C."/>
            <person name="Jiang R.H."/>
            <person name="Handsaker R.E."/>
            <person name="Cano L.M."/>
            <person name="Grabherr M."/>
            <person name="Kodira C.D."/>
            <person name="Raffaele S."/>
            <person name="Torto-Alalibo T."/>
            <person name="Bozkurt T.O."/>
            <person name="Ah-Fong A.M."/>
            <person name="Alvarado L."/>
            <person name="Anderson V.L."/>
            <person name="Armstrong M.R."/>
            <person name="Avrova A."/>
            <person name="Baxter L."/>
            <person name="Beynon J."/>
            <person name="Boevink P.C."/>
            <person name="Bollmann S.R."/>
            <person name="Bos J.I."/>
            <person name="Bulone V."/>
            <person name="Cai G."/>
            <person name="Cakir C."/>
            <person name="Carrington J.C."/>
            <person name="Chawner M."/>
            <person name="Conti L."/>
            <person name="Costanzo S."/>
            <person name="Ewan R."/>
            <person name="Fahlgren N."/>
            <person name="Fischbach M.A."/>
            <person name="Fugelstad J."/>
            <person name="Gilroy E.M."/>
            <person name="Gnerre S."/>
            <person name="Green P.J."/>
            <person name="Grenville-Briggs L.J."/>
            <person name="Griffith J."/>
            <person name="Grunwald N.J."/>
            <person name="Horn K."/>
            <person name="Horner N.R."/>
            <person name="Hu C.H."/>
            <person name="Huitema E."/>
            <person name="Jeong D.H."/>
            <person name="Jones A.M."/>
            <person name="Jones J.D."/>
            <person name="Jones R.W."/>
            <person name="Karlsson E.K."/>
            <person name="Kunjeti S.G."/>
            <person name="Lamour K."/>
            <person name="Liu Z."/>
            <person name="Ma L."/>
            <person name="Maclean D."/>
            <person name="Chibucos M.C."/>
            <person name="McDonald H."/>
            <person name="McWalters J."/>
            <person name="Meijer H.J."/>
            <person name="Morgan W."/>
            <person name="Morris P.F."/>
            <person name="Munro C.A."/>
            <person name="O'Neill K."/>
            <person name="Ospina-Giraldo M."/>
            <person name="Pinzon A."/>
            <person name="Pritchard L."/>
            <person name="Ramsahoye B."/>
            <person name="Ren Q."/>
            <person name="Restrepo S."/>
            <person name="Roy S."/>
            <person name="Sadanandom A."/>
            <person name="Savidor A."/>
            <person name="Schornack S."/>
            <person name="Schwartz D.C."/>
            <person name="Schumann U.D."/>
            <person name="Schwessinger B."/>
            <person name="Seyer L."/>
            <person name="Sharpe T."/>
            <person name="Silvar C."/>
            <person name="Song J."/>
            <person name="Studholme D.J."/>
            <person name="Sykes S."/>
            <person name="Thines M."/>
            <person name="van de Vondervoort P.J."/>
            <person name="Phuntumart V."/>
            <person name="Wawra S."/>
            <person name="Weide R."/>
            <person name="Win J."/>
            <person name="Young C."/>
            <person name="Zhou S."/>
            <person name="Fry W."/>
            <person name="Meyers B.C."/>
            <person name="van West P."/>
            <person name="Ristaino J."/>
            <person name="Govers F."/>
            <person name="Birch P.R."/>
            <person name="Whisson S.C."/>
            <person name="Judelson H.S."/>
            <person name="Nusbaum C."/>
        </authorList>
    </citation>
    <scope>NUCLEOTIDE SEQUENCE [LARGE SCALE GENOMIC DNA]</scope>
    <source>
        <strain evidence="13">T30-4</strain>
    </source>
</reference>
<dbReference type="InterPro" id="IPR001245">
    <property type="entry name" value="Ser-Thr/Tyr_kinase_cat_dom"/>
</dbReference>
<dbReference type="SUPFAM" id="SSF56112">
    <property type="entry name" value="Protein kinase-like (PK-like)"/>
    <property type="match status" value="1"/>
</dbReference>
<keyword evidence="7" id="KW-0539">Nucleus</keyword>
<keyword evidence="12" id="KW-0418">Kinase</keyword>
<name>D0MVW5_PHYIT</name>
<feature type="compositionally biased region" description="Low complexity" evidence="8">
    <location>
        <begin position="913"/>
        <end position="922"/>
    </location>
</feature>
<organism evidence="12 13">
    <name type="scientific">Phytophthora infestans (strain T30-4)</name>
    <name type="common">Potato late blight agent</name>
    <dbReference type="NCBI Taxonomy" id="403677"/>
    <lineage>
        <taxon>Eukaryota</taxon>
        <taxon>Sar</taxon>
        <taxon>Stramenopiles</taxon>
        <taxon>Oomycota</taxon>
        <taxon>Peronosporomycetes</taxon>
        <taxon>Peronosporales</taxon>
        <taxon>Peronosporaceae</taxon>
        <taxon>Phytophthora</taxon>
    </lineage>
</organism>
<dbReference type="InterPro" id="IPR019358">
    <property type="entry name" value="NEMP_fam"/>
</dbReference>
<dbReference type="PROSITE" id="PS50011">
    <property type="entry name" value="PROTEIN_KINASE_DOM"/>
    <property type="match status" value="1"/>
</dbReference>
<dbReference type="InterPro" id="IPR008271">
    <property type="entry name" value="Ser/Thr_kinase_AS"/>
</dbReference>
<evidence type="ECO:0000256" key="8">
    <source>
        <dbReference type="SAM" id="MobiDB-lite"/>
    </source>
</evidence>
<evidence type="ECO:0000256" key="9">
    <source>
        <dbReference type="SAM" id="Phobius"/>
    </source>
</evidence>
<keyword evidence="3 9" id="KW-0812">Transmembrane</keyword>
<feature type="region of interest" description="Disordered" evidence="8">
    <location>
        <begin position="895"/>
        <end position="941"/>
    </location>
</feature>
<evidence type="ECO:0000313" key="13">
    <source>
        <dbReference type="Proteomes" id="UP000006643"/>
    </source>
</evidence>
<evidence type="ECO:0000256" key="1">
    <source>
        <dbReference type="ARBA" id="ARBA00004575"/>
    </source>
</evidence>
<gene>
    <name evidence="12" type="ORF">PITG_02264</name>
</gene>
<feature type="chain" id="PRO_5003011640" evidence="10">
    <location>
        <begin position="21"/>
        <end position="1372"/>
    </location>
</feature>
<feature type="transmembrane region" description="Helical" evidence="9">
    <location>
        <begin position="242"/>
        <end position="263"/>
    </location>
</feature>
<dbReference type="Pfam" id="PF10225">
    <property type="entry name" value="NEMP"/>
    <property type="match status" value="1"/>
</dbReference>
<dbReference type="SMART" id="SM00220">
    <property type="entry name" value="S_TKc"/>
    <property type="match status" value="1"/>
</dbReference>